<dbReference type="SUPFAM" id="SSF50729">
    <property type="entry name" value="PH domain-like"/>
    <property type="match status" value="2"/>
</dbReference>
<dbReference type="Gene3D" id="1.20.80.10">
    <property type="match status" value="2"/>
</dbReference>
<dbReference type="InterPro" id="IPR011993">
    <property type="entry name" value="PH-like_dom_sf"/>
</dbReference>
<dbReference type="SMART" id="SM00139">
    <property type="entry name" value="MyTH4"/>
    <property type="match status" value="2"/>
</dbReference>
<dbReference type="GO" id="GO:0003779">
    <property type="term" value="F:actin binding"/>
    <property type="evidence" value="ECO:0007669"/>
    <property type="project" value="UniProtKB-KW"/>
</dbReference>
<dbReference type="Pfam" id="PF00784">
    <property type="entry name" value="MyTH4"/>
    <property type="match status" value="2"/>
</dbReference>
<evidence type="ECO:0000259" key="14">
    <source>
        <dbReference type="PROSITE" id="PS51456"/>
    </source>
</evidence>
<feature type="binding site" evidence="9">
    <location>
        <begin position="111"/>
        <end position="118"/>
    </location>
    <ligand>
        <name>ATP</name>
        <dbReference type="ChEBI" id="CHEBI:30616"/>
    </ligand>
</feature>
<feature type="domain" description="FERM" evidence="11">
    <location>
        <begin position="1957"/>
        <end position="2267"/>
    </location>
</feature>
<protein>
    <submittedName>
        <fullName evidence="15">Uncharacterized protein</fullName>
    </submittedName>
</protein>
<feature type="region of interest" description="Disordered" evidence="10">
    <location>
        <begin position="792"/>
        <end position="817"/>
    </location>
</feature>
<dbReference type="SMART" id="SM00242">
    <property type="entry name" value="MYSc"/>
    <property type="match status" value="1"/>
</dbReference>
<comment type="subcellular location">
    <subcellularLocation>
        <location evidence="1">Cytoplasm</location>
    </subcellularLocation>
</comment>
<evidence type="ECO:0000256" key="2">
    <source>
        <dbReference type="ARBA" id="ARBA00008314"/>
    </source>
</evidence>
<dbReference type="InterPro" id="IPR001609">
    <property type="entry name" value="Myosin_head_motor_dom-like"/>
</dbReference>
<keyword evidence="3" id="KW-0343">GTPase activation</keyword>
<organism evidence="15 16">
    <name type="scientific">Chironomus riparius</name>
    <dbReference type="NCBI Taxonomy" id="315576"/>
    <lineage>
        <taxon>Eukaryota</taxon>
        <taxon>Metazoa</taxon>
        <taxon>Ecdysozoa</taxon>
        <taxon>Arthropoda</taxon>
        <taxon>Hexapoda</taxon>
        <taxon>Insecta</taxon>
        <taxon>Pterygota</taxon>
        <taxon>Neoptera</taxon>
        <taxon>Endopterygota</taxon>
        <taxon>Diptera</taxon>
        <taxon>Nematocera</taxon>
        <taxon>Chironomoidea</taxon>
        <taxon>Chironomidae</taxon>
        <taxon>Chironominae</taxon>
        <taxon>Chironomus</taxon>
    </lineage>
</organism>
<feature type="region of interest" description="Actin-binding" evidence="9">
    <location>
        <begin position="592"/>
        <end position="614"/>
    </location>
</feature>
<feature type="domain" description="FERM" evidence="11">
    <location>
        <begin position="1385"/>
        <end position="1703"/>
    </location>
</feature>
<dbReference type="PANTHER" id="PTHR46049:SF5">
    <property type="entry name" value="PLECKSTRIN HOMOLOGY DOMAIN-CONTAINING FAMILY H MEMBER 3"/>
    <property type="match status" value="1"/>
</dbReference>
<keyword evidence="16" id="KW-1185">Reference proteome</keyword>
<evidence type="ECO:0000259" key="11">
    <source>
        <dbReference type="PROSITE" id="PS50057"/>
    </source>
</evidence>
<evidence type="ECO:0000256" key="4">
    <source>
        <dbReference type="ARBA" id="ARBA00022490"/>
    </source>
</evidence>
<dbReference type="GO" id="GO:0071944">
    <property type="term" value="C:cell periphery"/>
    <property type="evidence" value="ECO:0007669"/>
    <property type="project" value="UniProtKB-ARBA"/>
</dbReference>
<dbReference type="GO" id="GO:0007165">
    <property type="term" value="P:signal transduction"/>
    <property type="evidence" value="ECO:0007669"/>
    <property type="project" value="InterPro"/>
</dbReference>
<dbReference type="Pfam" id="PF00373">
    <property type="entry name" value="FERM_M"/>
    <property type="match status" value="2"/>
</dbReference>
<accession>A0A9N9WW79</accession>
<dbReference type="GO" id="GO:0016459">
    <property type="term" value="C:myosin complex"/>
    <property type="evidence" value="ECO:0007669"/>
    <property type="project" value="UniProtKB-KW"/>
</dbReference>
<dbReference type="Gene3D" id="3.10.20.90">
    <property type="entry name" value="Phosphatidylinositol 3-kinase Catalytic Subunit, Chain A, domain 1"/>
    <property type="match status" value="2"/>
</dbReference>
<dbReference type="SMART" id="SM00295">
    <property type="entry name" value="B41"/>
    <property type="match status" value="2"/>
</dbReference>
<dbReference type="Gene3D" id="1.10.10.820">
    <property type="match status" value="1"/>
</dbReference>
<keyword evidence="8 9" id="KW-0505">Motor protein</keyword>
<dbReference type="Proteomes" id="UP001153620">
    <property type="component" value="Chromosome 3"/>
</dbReference>
<feature type="domain" description="Myosin motor" evidence="14">
    <location>
        <begin position="18"/>
        <end position="711"/>
    </location>
</feature>
<proteinExistence type="inferred from homology"/>
<reference evidence="15" key="1">
    <citation type="submission" date="2022-01" db="EMBL/GenBank/DDBJ databases">
        <authorList>
            <person name="King R."/>
        </authorList>
    </citation>
    <scope>NUCLEOTIDE SEQUENCE</scope>
</reference>
<dbReference type="GO" id="GO:0005524">
    <property type="term" value="F:ATP binding"/>
    <property type="evidence" value="ECO:0007669"/>
    <property type="project" value="UniProtKB-UniRule"/>
</dbReference>
<dbReference type="Pfam" id="PF00063">
    <property type="entry name" value="Myosin_head"/>
    <property type="match status" value="1"/>
</dbReference>
<dbReference type="InterPro" id="IPR035963">
    <property type="entry name" value="FERM_2"/>
</dbReference>
<comment type="similarity">
    <text evidence="2 9">Belongs to the TRAFAC class myosin-kinesin ATPase superfamily. Myosin family.</text>
</comment>
<dbReference type="Gene3D" id="3.40.850.10">
    <property type="entry name" value="Kinesin motor domain"/>
    <property type="match status" value="1"/>
</dbReference>
<dbReference type="InterPro" id="IPR000048">
    <property type="entry name" value="IQ_motif_EF-hand-BS"/>
</dbReference>
<evidence type="ECO:0000256" key="10">
    <source>
        <dbReference type="SAM" id="MobiDB-lite"/>
    </source>
</evidence>
<dbReference type="InterPro" id="IPR029071">
    <property type="entry name" value="Ubiquitin-like_domsf"/>
</dbReference>
<dbReference type="PROSITE" id="PS51456">
    <property type="entry name" value="MYOSIN_MOTOR"/>
    <property type="match status" value="1"/>
</dbReference>
<dbReference type="Pfam" id="PF00612">
    <property type="entry name" value="IQ"/>
    <property type="match status" value="2"/>
</dbReference>
<gene>
    <name evidence="15" type="ORF">CHIRRI_LOCUS10716</name>
</gene>
<dbReference type="SUPFAM" id="SSF54236">
    <property type="entry name" value="Ubiquitin-like"/>
    <property type="match status" value="2"/>
</dbReference>
<dbReference type="GO" id="GO:0009887">
    <property type="term" value="P:animal organ morphogenesis"/>
    <property type="evidence" value="ECO:0007669"/>
    <property type="project" value="UniProtKB-ARBA"/>
</dbReference>
<dbReference type="EMBL" id="OU895879">
    <property type="protein sequence ID" value="CAG9807870.1"/>
    <property type="molecule type" value="Genomic_DNA"/>
</dbReference>
<evidence type="ECO:0000313" key="15">
    <source>
        <dbReference type="EMBL" id="CAG9807870.1"/>
    </source>
</evidence>
<dbReference type="InterPro" id="IPR027417">
    <property type="entry name" value="P-loop_NTPase"/>
</dbReference>
<dbReference type="PROSITE" id="PS50096">
    <property type="entry name" value="IQ"/>
    <property type="match status" value="2"/>
</dbReference>
<dbReference type="InterPro" id="IPR000299">
    <property type="entry name" value="FERM_domain"/>
</dbReference>
<evidence type="ECO:0000256" key="6">
    <source>
        <dbReference type="ARBA" id="ARBA00022840"/>
    </source>
</evidence>
<evidence type="ECO:0000256" key="1">
    <source>
        <dbReference type="ARBA" id="ARBA00004496"/>
    </source>
</evidence>
<dbReference type="InterPro" id="IPR038185">
    <property type="entry name" value="MyTH4_dom_sf"/>
</dbReference>
<dbReference type="InterPro" id="IPR019749">
    <property type="entry name" value="Band_41_domain"/>
</dbReference>
<reference evidence="15" key="2">
    <citation type="submission" date="2022-10" db="EMBL/GenBank/DDBJ databases">
        <authorList>
            <consortium name="ENA_rothamsted_submissions"/>
            <consortium name="culmorum"/>
            <person name="King R."/>
        </authorList>
    </citation>
    <scope>NUCLEOTIDE SEQUENCE</scope>
</reference>
<evidence type="ECO:0000256" key="7">
    <source>
        <dbReference type="ARBA" id="ARBA00023123"/>
    </source>
</evidence>
<keyword evidence="5 9" id="KW-0547">Nucleotide-binding</keyword>
<feature type="domain" description="MyTH4" evidence="13">
    <location>
        <begin position="1230"/>
        <end position="1380"/>
    </location>
</feature>
<feature type="compositionally biased region" description="Low complexity" evidence="10">
    <location>
        <begin position="841"/>
        <end position="851"/>
    </location>
</feature>
<feature type="region of interest" description="Disordered" evidence="10">
    <location>
        <begin position="2298"/>
        <end position="2325"/>
    </location>
</feature>
<dbReference type="Gene3D" id="1.20.5.190">
    <property type="match status" value="1"/>
</dbReference>
<dbReference type="PROSITE" id="PS50057">
    <property type="entry name" value="FERM_3"/>
    <property type="match status" value="2"/>
</dbReference>
<dbReference type="Gene3D" id="2.30.29.30">
    <property type="entry name" value="Pleckstrin-homology domain (PH domain)/Phosphotyrosine-binding domain (PTB)"/>
    <property type="match status" value="2"/>
</dbReference>
<dbReference type="PROSITE" id="PS50200">
    <property type="entry name" value="RA"/>
    <property type="match status" value="1"/>
</dbReference>
<dbReference type="Gene3D" id="6.20.240.20">
    <property type="match status" value="1"/>
</dbReference>
<dbReference type="Pfam" id="PF21989">
    <property type="entry name" value="RA_2"/>
    <property type="match status" value="2"/>
</dbReference>
<evidence type="ECO:0000256" key="8">
    <source>
        <dbReference type="ARBA" id="ARBA00023175"/>
    </source>
</evidence>
<keyword evidence="6 9" id="KW-0067">ATP-binding</keyword>
<evidence type="ECO:0000259" key="13">
    <source>
        <dbReference type="PROSITE" id="PS51016"/>
    </source>
</evidence>
<name>A0A9N9WW79_9DIPT</name>
<keyword evidence="7 9" id="KW-0518">Myosin</keyword>
<dbReference type="GO" id="GO:0003774">
    <property type="term" value="F:cytoskeletal motor activity"/>
    <property type="evidence" value="ECO:0007669"/>
    <property type="project" value="UniProtKB-UniRule"/>
</dbReference>
<feature type="region of interest" description="Disordered" evidence="10">
    <location>
        <begin position="841"/>
        <end position="860"/>
    </location>
</feature>
<dbReference type="PANTHER" id="PTHR46049">
    <property type="entry name" value="AGAP003327-PA"/>
    <property type="match status" value="1"/>
</dbReference>
<evidence type="ECO:0000256" key="3">
    <source>
        <dbReference type="ARBA" id="ARBA00022468"/>
    </source>
</evidence>
<dbReference type="InterPro" id="IPR051724">
    <property type="entry name" value="Actin_motor_Myosin"/>
</dbReference>
<dbReference type="CDD" id="cd17208">
    <property type="entry name" value="FERM_F1_DdMyo7_like"/>
    <property type="match status" value="2"/>
</dbReference>
<dbReference type="CDD" id="cd14883">
    <property type="entry name" value="MYSc_Myo22"/>
    <property type="match status" value="1"/>
</dbReference>
<dbReference type="SUPFAM" id="SSF52540">
    <property type="entry name" value="P-loop containing nucleoside triphosphate hydrolases"/>
    <property type="match status" value="1"/>
</dbReference>
<evidence type="ECO:0000256" key="9">
    <source>
        <dbReference type="PROSITE-ProRule" id="PRU00782"/>
    </source>
</evidence>
<dbReference type="InterPro" id="IPR014352">
    <property type="entry name" value="FERM/acyl-CoA-bd_prot_sf"/>
</dbReference>
<dbReference type="Pfam" id="PF02174">
    <property type="entry name" value="IRS"/>
    <property type="match status" value="1"/>
</dbReference>
<dbReference type="Gene3D" id="1.20.120.720">
    <property type="entry name" value="Myosin VI head, motor domain, U50 subdomain"/>
    <property type="match status" value="1"/>
</dbReference>
<dbReference type="SMART" id="SM00015">
    <property type="entry name" value="IQ"/>
    <property type="match status" value="3"/>
</dbReference>
<feature type="region of interest" description="Disordered" evidence="10">
    <location>
        <begin position="1086"/>
        <end position="1178"/>
    </location>
</feature>
<dbReference type="SMART" id="SM00314">
    <property type="entry name" value="RA"/>
    <property type="match status" value="2"/>
</dbReference>
<sequence length="2325" mass="267551">MEVINFIEGRVGSSTPDKGVPDMTCIPDIDETGINRNLKVRYERDEIYTYTGSILIAVNPYKEIDCYGLDQVYKYHGQKIGLLEPHVFALAEAAYRNIIDNDENQSCVISGESGGGKTETTKFVLQYLCSVTCNVSTWVQQQILEANTILEAFGNAKTIRNDNSSRFGKFMQVCFDSKHTIKGCIIQDYLLEQSRITFQSPGERNYHVLYQLVAEGQNNKEVGQSLHLREPSFYKYLNASGSVQVDLATESKRFEGLRLAFQVLQIPQHIIDGIFRVLSAILWLGNLEFEDVDGEKCELAVDDKEIVAKVSELLGLESDDVSQVALKRQINVRGNITEIPLKVQEARENRHAMAKALYSRTFAWLINHINTCINPGQDATRFLGVLDIFGFENFVSNSFEQLCINYTNEKLHKFFNHYVFALEQEIYKQEEIVFSHIQFTDNTQCLELIERPPRCLLKLLTEQCHMPKGSDAAYVNNLNSEFEGHPHYEKSSDRRHLETEFSIKHYAGSVTYQVKGFVDKNRDVQQDVLFDFMSRSKNTFVQEISSYQDLLSLQSQSQSQQQLQNIPNGNATVQRGTSKGKLTVSDTFRYQLQSLVDVLQSTNPWYVRCIKPNSDKLPNDYDDQMVLDQLRYLGMLDIIRIRREGYQIHLPFDEFVYRYQCLTKRVRNLPIKDQVLAVINNLHVPPTEWQMGKTKVFIRAKVHEPLEDSRKQVINAKATVIQKQWKRYHERCKYNNIKVAVMKIQHAYRGWKQRIDFLRKRRAAVVIQSHLRGVFAREVAAALREMRRVEEEMRKRERLEAERKQREAEQAEADRLALEESERVAKQEIMALTQMAEHINSKFSSQQQQNQRKSEIFSNGIKSSNESVDLDNLFAFLSEVTPNGPNSNAIINEIGEKMNHLVEDLDVELESVIQQEIEGLTNEKNLAKSQSSQENSEKSHNVLDQHQELPNKNHIQNFHQSIQNHQEQQNNNRQFSNPLQQTNDHPILQQLPQIQSNIIQQQNNKMGIPSLPEPTTRPPPPPSIFNESLQVAPPQPQPQAANKMLFEEPIYEAVIHHREPPNHNIIPLPPLQPIVTQGIQTLPTVKEVPEPLPTPPISEHIKLRPKSPAVQNVRSASPMNRLSGGPLSPSSPKHSRPSSRTSSTGGHPFEREQRRKHRVEKKLQEMQSDNIDREKEQHQREDIYHDILEFAENYFNTHERSPEGTIMATLTRKGRKSVDMVPKYEMITYYRGTSIPSSHIHMYDPENVTLSCNIFKELCKYIRGELSSEKELQVIQYIIGQGIEREELRDEIFIQAMRQSTNNPSIEWTDRIWLLLCLTIVAFQPSKLLFKYYVSFLKRNLEQHDGKLRQYVQWCLDNCKNTKVSCRQYPPSSVEIAAMRRLGTIVCRFFFLDGRTKAIDVHPTDTAADAVVKLAEKLGLYNIEGWAIYQSRPDGEEHVKSHDFLYDIIAAWEIKQTKLQATNSTLRKNAATLGSGENRFVFKKRMFKSTRELSQDPIEISLLYAQAVYSIVKCDEFPVSEKVAIQLAGLQAQVALGDPSNQPKLEYYSEISSYLPDRISKTREEQLWIPILAQAHRQYGAGRTELTAKVLYLSCVMQYPLYGTTMFNVSYRGYWSYGNSLIFGVNIDGVALIKPDDKFILYEFRYAEIESIMLDPSDSFITINLNRSTTAPEQQRCYVFETKQKHEIGSLIVSYFPPLSNWITENENPVRKAKGMTNEDRVRLHHNIVVCRRQLVDTELLRKPHDLSGGFLRNTLRRLSKHRLEKLRAEGGNSVSDHGETYKGFPHAYWAFCRQALPQSLTKLPDQEEQAMLNVFQSILTYAGLGQNGEVVQRAEDEHITLIQSIMERCMRKESLLNELYLQLVKQTTDHPDPNSRVNLRHWALLSLACSVILPPQKIVRKYLIGHLKRCASDYISEEGKYARFAEKCFMKTQGTRRRQWPPSREEIVCTINRRPIYARFHFMDGQYHSVEFHPSSTAREVMEIVKKKIGLQENAQGYAIYEVLGASERSLLPDEKVADVMSKWEKYRNAAAQAVQQSQTQNNVNSQMCRRQHHLFLFKKHLFCDQYLNLEDPVEKELLYHQVLHGLRAERYPISEMEAIMLTALQGQVELGDCTDAVNDYRLIAGHCLPPRFVPNIPHEGVAMHHQSLRGMTQPEAKKAFLNLIRSWPLHKATIFDVMQSFTSNWPRILWLAVDQKGLHLLEHRSRNTLCTYDYHSILSFSPNMNCLMIITGSEKKQSKVILTTSQAFQIANLIKEYMEVIKTQMQKEDNPPPVAPHAPAHGIQQPNNLIGVNNMGNNNAEIKRGPRPVSNVSLRHSGLAAPS</sequence>
<feature type="compositionally biased region" description="Polar residues" evidence="10">
    <location>
        <begin position="1109"/>
        <end position="1120"/>
    </location>
</feature>
<dbReference type="InterPro" id="IPR000857">
    <property type="entry name" value="MyTH4_dom"/>
</dbReference>
<keyword evidence="4" id="KW-0963">Cytoplasm</keyword>
<feature type="region of interest" description="Disordered" evidence="10">
    <location>
        <begin position="923"/>
        <end position="942"/>
    </location>
</feature>
<dbReference type="CDD" id="cd14473">
    <property type="entry name" value="FERM_B-lobe"/>
    <property type="match status" value="2"/>
</dbReference>
<keyword evidence="9" id="KW-0009">Actin-binding</keyword>
<dbReference type="GO" id="GO:0005737">
    <property type="term" value="C:cytoplasm"/>
    <property type="evidence" value="ECO:0007669"/>
    <property type="project" value="UniProtKB-SubCell"/>
</dbReference>
<dbReference type="SUPFAM" id="SSF47031">
    <property type="entry name" value="Second domain of FERM"/>
    <property type="match status" value="2"/>
</dbReference>
<dbReference type="OrthoDB" id="6108017at2759"/>
<dbReference type="GO" id="GO:0005096">
    <property type="term" value="F:GTPase activator activity"/>
    <property type="evidence" value="ECO:0007669"/>
    <property type="project" value="UniProtKB-KW"/>
</dbReference>
<feature type="domain" description="MyTH4" evidence="13">
    <location>
        <begin position="1792"/>
        <end position="1952"/>
    </location>
</feature>
<feature type="compositionally biased region" description="Low complexity" evidence="10">
    <location>
        <begin position="1122"/>
        <end position="1147"/>
    </location>
</feature>
<dbReference type="Gene3D" id="1.25.40.530">
    <property type="entry name" value="MyTH4 domain"/>
    <property type="match status" value="2"/>
</dbReference>
<dbReference type="GO" id="GO:0030182">
    <property type="term" value="P:neuron differentiation"/>
    <property type="evidence" value="ECO:0007669"/>
    <property type="project" value="UniProtKB-ARBA"/>
</dbReference>
<dbReference type="PROSITE" id="PS51016">
    <property type="entry name" value="MYTH4"/>
    <property type="match status" value="2"/>
</dbReference>
<evidence type="ECO:0000313" key="16">
    <source>
        <dbReference type="Proteomes" id="UP001153620"/>
    </source>
</evidence>
<dbReference type="InterPro" id="IPR036961">
    <property type="entry name" value="Kinesin_motor_dom_sf"/>
</dbReference>
<evidence type="ECO:0000256" key="5">
    <source>
        <dbReference type="ARBA" id="ARBA00022741"/>
    </source>
</evidence>
<dbReference type="Gene3D" id="1.20.58.530">
    <property type="match status" value="1"/>
</dbReference>
<dbReference type="InterPro" id="IPR002404">
    <property type="entry name" value="IRS_PTB"/>
</dbReference>
<dbReference type="PRINTS" id="PR00193">
    <property type="entry name" value="MYOSINHEAVY"/>
</dbReference>
<dbReference type="InterPro" id="IPR019748">
    <property type="entry name" value="FERM_central"/>
</dbReference>
<dbReference type="InterPro" id="IPR000159">
    <property type="entry name" value="RA_dom"/>
</dbReference>
<feature type="domain" description="Ras-associating" evidence="12">
    <location>
        <begin position="1955"/>
        <end position="2031"/>
    </location>
</feature>
<evidence type="ECO:0000259" key="12">
    <source>
        <dbReference type="PROSITE" id="PS50200"/>
    </source>
</evidence>